<proteinExistence type="inferred from homology"/>
<sequence length="319" mass="35641">MPREDVKIVRKTLADGSVKEYRYAKKRKTDERTKQSAGTVGAVLRLYFGSPEWMATTLNTKRSRVIYLQELDRIGDIPLAELKRRVILQFRDTIARTRGPGAANQFTQSTSAFLSWALNREWIEANAAARIRHLPMKPLPAWTPEMVRAALAVLPAHLNRAIILALFTGQRRSDLCAMKWADISGNSIYVKQVKTGTELWIPLHPTLLATMSAWPRTADTILTGIRGGPMTIYNLTRSMNDAQAKGLIPLGFNVHGLRKLAATLLAEAGCSTHEIAAITGHKTLKMVEHYTRSADQKRMASDAILKLETANWKLLETTI</sequence>
<dbReference type="GO" id="GO:0006310">
    <property type="term" value="P:DNA recombination"/>
    <property type="evidence" value="ECO:0007669"/>
    <property type="project" value="UniProtKB-KW"/>
</dbReference>
<dbReference type="Gene3D" id="1.10.443.10">
    <property type="entry name" value="Intergrase catalytic core"/>
    <property type="match status" value="1"/>
</dbReference>
<name>A0A511XDU3_9PROT</name>
<keyword evidence="3" id="KW-0238">DNA-binding</keyword>
<dbReference type="InterPro" id="IPR011010">
    <property type="entry name" value="DNA_brk_join_enz"/>
</dbReference>
<dbReference type="InterPro" id="IPR050808">
    <property type="entry name" value="Phage_Integrase"/>
</dbReference>
<keyword evidence="7" id="KW-1185">Reference proteome</keyword>
<comment type="caution">
    <text evidence="6">The sequence shown here is derived from an EMBL/GenBank/DDBJ whole genome shotgun (WGS) entry which is preliminary data.</text>
</comment>
<evidence type="ECO:0000313" key="7">
    <source>
        <dbReference type="Proteomes" id="UP000321635"/>
    </source>
</evidence>
<dbReference type="InterPro" id="IPR013762">
    <property type="entry name" value="Integrase-like_cat_sf"/>
</dbReference>
<reference evidence="6 7" key="1">
    <citation type="submission" date="2019-07" db="EMBL/GenBank/DDBJ databases">
        <title>Whole genome shotgun sequence of Acetobacter nitrogenifigens NBRC 105050.</title>
        <authorList>
            <person name="Hosoyama A."/>
            <person name="Uohara A."/>
            <person name="Ohji S."/>
            <person name="Ichikawa N."/>
        </authorList>
    </citation>
    <scope>NUCLEOTIDE SEQUENCE [LARGE SCALE GENOMIC DNA]</scope>
    <source>
        <strain evidence="6 7">NBRC 105050</strain>
    </source>
</reference>
<evidence type="ECO:0000256" key="3">
    <source>
        <dbReference type="ARBA" id="ARBA00023125"/>
    </source>
</evidence>
<dbReference type="Pfam" id="PF00589">
    <property type="entry name" value="Phage_integrase"/>
    <property type="match status" value="1"/>
</dbReference>
<dbReference type="InterPro" id="IPR010998">
    <property type="entry name" value="Integrase_recombinase_N"/>
</dbReference>
<dbReference type="InterPro" id="IPR002104">
    <property type="entry name" value="Integrase_catalytic"/>
</dbReference>
<dbReference type="EMBL" id="BJYF01000026">
    <property type="protein sequence ID" value="GEN61117.1"/>
    <property type="molecule type" value="Genomic_DNA"/>
</dbReference>
<evidence type="ECO:0000256" key="1">
    <source>
        <dbReference type="ARBA" id="ARBA00008857"/>
    </source>
</evidence>
<accession>A0A511XDU3</accession>
<keyword evidence="4" id="KW-0233">DNA recombination</keyword>
<organism evidence="6 7">
    <name type="scientific">Acetobacter nitrogenifigens DSM 23921 = NBRC 105050</name>
    <dbReference type="NCBI Taxonomy" id="1120919"/>
    <lineage>
        <taxon>Bacteria</taxon>
        <taxon>Pseudomonadati</taxon>
        <taxon>Pseudomonadota</taxon>
        <taxon>Alphaproteobacteria</taxon>
        <taxon>Acetobacterales</taxon>
        <taxon>Acetobacteraceae</taxon>
        <taxon>Acetobacter</taxon>
    </lineage>
</organism>
<protein>
    <submittedName>
        <fullName evidence="6">Integrase</fullName>
    </submittedName>
</protein>
<comment type="similarity">
    <text evidence="1">Belongs to the 'phage' integrase family.</text>
</comment>
<dbReference type="GO" id="GO:0015074">
    <property type="term" value="P:DNA integration"/>
    <property type="evidence" value="ECO:0007669"/>
    <property type="project" value="UniProtKB-KW"/>
</dbReference>
<dbReference type="GO" id="GO:0003677">
    <property type="term" value="F:DNA binding"/>
    <property type="evidence" value="ECO:0007669"/>
    <property type="project" value="UniProtKB-KW"/>
</dbReference>
<dbReference type="SUPFAM" id="SSF56349">
    <property type="entry name" value="DNA breaking-rejoining enzymes"/>
    <property type="match status" value="1"/>
</dbReference>
<evidence type="ECO:0000256" key="2">
    <source>
        <dbReference type="ARBA" id="ARBA00022908"/>
    </source>
</evidence>
<feature type="domain" description="Tyr recombinase" evidence="5">
    <location>
        <begin position="137"/>
        <end position="304"/>
    </location>
</feature>
<dbReference type="AlphaFoldDB" id="A0A511XDU3"/>
<evidence type="ECO:0000259" key="5">
    <source>
        <dbReference type="PROSITE" id="PS51898"/>
    </source>
</evidence>
<dbReference type="PROSITE" id="PS51898">
    <property type="entry name" value="TYR_RECOMBINASE"/>
    <property type="match status" value="1"/>
</dbReference>
<evidence type="ECO:0000256" key="4">
    <source>
        <dbReference type="ARBA" id="ARBA00023172"/>
    </source>
</evidence>
<keyword evidence="2" id="KW-0229">DNA integration</keyword>
<dbReference type="PANTHER" id="PTHR30629">
    <property type="entry name" value="PROPHAGE INTEGRASE"/>
    <property type="match status" value="1"/>
</dbReference>
<dbReference type="STRING" id="1120919.GCA_000429165_03108"/>
<gene>
    <name evidence="6" type="ORF">ANI02nite_30010</name>
</gene>
<dbReference type="Proteomes" id="UP000321635">
    <property type="component" value="Unassembled WGS sequence"/>
</dbReference>
<dbReference type="PANTHER" id="PTHR30629:SF2">
    <property type="entry name" value="PROPHAGE INTEGRASE INTS-RELATED"/>
    <property type="match status" value="1"/>
</dbReference>
<dbReference type="Gene3D" id="1.10.150.130">
    <property type="match status" value="1"/>
</dbReference>
<evidence type="ECO:0000313" key="6">
    <source>
        <dbReference type="EMBL" id="GEN61117.1"/>
    </source>
</evidence>